<reference evidence="2" key="1">
    <citation type="submission" date="2021-02" db="EMBL/GenBank/DDBJ databases">
        <authorList>
            <person name="Dougan E. K."/>
            <person name="Rhodes N."/>
            <person name="Thang M."/>
            <person name="Chan C."/>
        </authorList>
    </citation>
    <scope>NUCLEOTIDE SEQUENCE</scope>
</reference>
<evidence type="ECO:0000313" key="2">
    <source>
        <dbReference type="EMBL" id="CAE7579500.1"/>
    </source>
</evidence>
<name>A0A812UQN7_9DINO</name>
<keyword evidence="3" id="KW-1185">Reference proteome</keyword>
<evidence type="ECO:0000313" key="3">
    <source>
        <dbReference type="Proteomes" id="UP000604046"/>
    </source>
</evidence>
<dbReference type="GO" id="GO:0009100">
    <property type="term" value="P:glycoprotein metabolic process"/>
    <property type="evidence" value="ECO:0007669"/>
    <property type="project" value="UniProtKB-ARBA"/>
</dbReference>
<proteinExistence type="predicted"/>
<dbReference type="InterPro" id="IPR052942">
    <property type="entry name" value="LPS_cholinephosphotransferase"/>
</dbReference>
<dbReference type="InterPro" id="IPR007074">
    <property type="entry name" value="LicD/FKTN/FKRP_NTP_transf"/>
</dbReference>
<accession>A0A812UQN7</accession>
<dbReference type="PANTHER" id="PTHR43404:SF2">
    <property type="entry name" value="LIPOPOLYSACCHARIDE CHOLINEPHOSPHOTRANSFERASE LICD"/>
    <property type="match status" value="1"/>
</dbReference>
<dbReference type="EMBL" id="CAJNDS010002738">
    <property type="protein sequence ID" value="CAE7579500.1"/>
    <property type="molecule type" value="Genomic_DNA"/>
</dbReference>
<evidence type="ECO:0000259" key="1">
    <source>
        <dbReference type="Pfam" id="PF04991"/>
    </source>
</evidence>
<sequence length="520" mass="59273">MMPKGSFFGALERNISAFVLVAFDTTPDAWAPTRAGKALEAARGLVERLTFLFPLEGSEVDTDQALWFRWHVEELLVLWIGFGRGWFDHLSAFSSGLIWQFYTCALPLRLFLMHTFRIFWPLLYCGLASKYMIAEPYRTILLPEVDLTQHSTHALVKRVALLQSLPACDRLCFLDLSAAFGALALQAGQRNQEADLFAYLAEIQLQLQSAFCEDIHDCTRTRPAAELLRTTVGFLHMIAELPLLKRRRQDVFESAGATLESTNFRGPSLASVHSDFWGLPLMLSPADEIETPCLDKMDTDPISPARALQIYRMLNTVGQILSRFGVEWFVSHGTLLGAIRHGGQIPHDCDLDISMFSWDLHKIRNASLMLALQRNGYLMDYLPVQNLFTVWRVGRHMGREVRGARALDNLNRYSPALHIFVLFDHQKRKAWEYETDRLKHQGWRLLQADLLPLQLRPFGSFTVPVPANPQLYLDRMYGDDWQSTIRSMTALEELDYFGPTPLKTTSMAQPTGPLEEVFFD</sequence>
<protein>
    <recommendedName>
        <fullName evidence="1">LicD/FKTN/FKRP nucleotidyltransferase domain-containing protein</fullName>
    </recommendedName>
</protein>
<dbReference type="PANTHER" id="PTHR43404">
    <property type="entry name" value="LIPOPOLYSACCHARIDE CHOLINEPHOSPHOTRANSFERASE LICD"/>
    <property type="match status" value="1"/>
</dbReference>
<gene>
    <name evidence="2" type="ORF">SNAT2548_LOCUS33065</name>
</gene>
<dbReference type="OrthoDB" id="419198at2759"/>
<feature type="domain" description="LicD/FKTN/FKRP nucleotidyltransferase" evidence="1">
    <location>
        <begin position="325"/>
        <end position="363"/>
    </location>
</feature>
<dbReference type="Proteomes" id="UP000604046">
    <property type="component" value="Unassembled WGS sequence"/>
</dbReference>
<organism evidence="2 3">
    <name type="scientific">Symbiodinium natans</name>
    <dbReference type="NCBI Taxonomy" id="878477"/>
    <lineage>
        <taxon>Eukaryota</taxon>
        <taxon>Sar</taxon>
        <taxon>Alveolata</taxon>
        <taxon>Dinophyceae</taxon>
        <taxon>Suessiales</taxon>
        <taxon>Symbiodiniaceae</taxon>
        <taxon>Symbiodinium</taxon>
    </lineage>
</organism>
<comment type="caution">
    <text evidence="2">The sequence shown here is derived from an EMBL/GenBank/DDBJ whole genome shotgun (WGS) entry which is preliminary data.</text>
</comment>
<dbReference type="AlphaFoldDB" id="A0A812UQN7"/>
<dbReference type="Pfam" id="PF04991">
    <property type="entry name" value="LicD"/>
    <property type="match status" value="1"/>
</dbReference>